<sequence>MTGTSWQRYYVGGQTKFSHLQGRALLAAKDQKKRNPRRNFQHIKTLAAITNIEIPQKGGDDNNSDREEPFPGFADVGHPNQPSANNTEEFSEKTILKVSEIKELHDTPRDLEKRNKSYEIIPDSDVPLAIDKEIVVESGRNDPNSTGSGDNDLFHRIKKCDYLSIYADNNNENMEGDKVGCTHNSQYDTKLTSVTTTSTGMKTEIDEPKLVNFTDETKNKPVVDHGSDLDVNQERCPKGLLISIDGDEHEHLIELASSLTIGIGEDVDVNLPKFGHCNYISKTHAIVFYNKETFQFEVLNYSPYGTRVDNILLSLKKPDLTCENGFTAPENCSNTDSAKLMHNSSEGEGCSMCNLVIHKWWNFWQQPVKAMGATKFAMISILEASEVEVIVWHPHPPAQVNALGFSRPALCHPPTLPPFWTTDPVLWFIQVEAIFVTSCVCSQIDQPRRVSTTENSVIRRTAFLHKERLGGKRDAVLRTVVTQPHPFCLLVSDCQYVVDTGVSVSVRPSRKEGLQRDPYTL</sequence>
<evidence type="ECO:0000256" key="1">
    <source>
        <dbReference type="SAM" id="MobiDB-lite"/>
    </source>
</evidence>
<comment type="caution">
    <text evidence="3">The sequence shown here is derived from an EMBL/GenBank/DDBJ whole genome shotgun (WGS) entry which is preliminary data.</text>
</comment>
<evidence type="ECO:0000259" key="2">
    <source>
        <dbReference type="PROSITE" id="PS50006"/>
    </source>
</evidence>
<dbReference type="SUPFAM" id="SSF49879">
    <property type="entry name" value="SMAD/FHA domain"/>
    <property type="match status" value="1"/>
</dbReference>
<organism evidence="3 4">
    <name type="scientific">Ranatra chinensis</name>
    <dbReference type="NCBI Taxonomy" id="642074"/>
    <lineage>
        <taxon>Eukaryota</taxon>
        <taxon>Metazoa</taxon>
        <taxon>Ecdysozoa</taxon>
        <taxon>Arthropoda</taxon>
        <taxon>Hexapoda</taxon>
        <taxon>Insecta</taxon>
        <taxon>Pterygota</taxon>
        <taxon>Neoptera</taxon>
        <taxon>Paraneoptera</taxon>
        <taxon>Hemiptera</taxon>
        <taxon>Heteroptera</taxon>
        <taxon>Panheteroptera</taxon>
        <taxon>Nepomorpha</taxon>
        <taxon>Nepidae</taxon>
        <taxon>Ranatrinae</taxon>
        <taxon>Ranatra</taxon>
    </lineage>
</organism>
<dbReference type="InterPro" id="IPR000253">
    <property type="entry name" value="FHA_dom"/>
</dbReference>
<evidence type="ECO:0000313" key="4">
    <source>
        <dbReference type="Proteomes" id="UP001558652"/>
    </source>
</evidence>
<proteinExistence type="predicted"/>
<gene>
    <name evidence="3" type="ORF">AAG570_012941</name>
</gene>
<protein>
    <recommendedName>
        <fullName evidence="2">FHA domain-containing protein</fullName>
    </recommendedName>
</protein>
<dbReference type="AlphaFoldDB" id="A0ABD0Z1J5"/>
<name>A0ABD0Z1J5_9HEMI</name>
<evidence type="ECO:0000313" key="3">
    <source>
        <dbReference type="EMBL" id="KAL1129998.1"/>
    </source>
</evidence>
<feature type="domain" description="FHA" evidence="2">
    <location>
        <begin position="259"/>
        <end position="313"/>
    </location>
</feature>
<feature type="region of interest" description="Disordered" evidence="1">
    <location>
        <begin position="52"/>
        <end position="92"/>
    </location>
</feature>
<dbReference type="Proteomes" id="UP001558652">
    <property type="component" value="Unassembled WGS sequence"/>
</dbReference>
<dbReference type="EMBL" id="JBFDAA010000008">
    <property type="protein sequence ID" value="KAL1129998.1"/>
    <property type="molecule type" value="Genomic_DNA"/>
</dbReference>
<accession>A0ABD0Z1J5</accession>
<reference evidence="3 4" key="1">
    <citation type="submission" date="2024-07" db="EMBL/GenBank/DDBJ databases">
        <title>Chromosome-level genome assembly of the water stick insect Ranatra chinensis (Heteroptera: Nepidae).</title>
        <authorList>
            <person name="Liu X."/>
        </authorList>
    </citation>
    <scope>NUCLEOTIDE SEQUENCE [LARGE SCALE GENOMIC DNA]</scope>
    <source>
        <strain evidence="3">Cailab_2021Rc</strain>
        <tissue evidence="3">Muscle</tissue>
    </source>
</reference>
<feature type="compositionally biased region" description="Basic and acidic residues" evidence="1">
    <location>
        <begin position="58"/>
        <end position="69"/>
    </location>
</feature>
<dbReference type="PROSITE" id="PS50006">
    <property type="entry name" value="FHA_DOMAIN"/>
    <property type="match status" value="1"/>
</dbReference>
<keyword evidence="4" id="KW-1185">Reference proteome</keyword>
<dbReference type="InterPro" id="IPR008984">
    <property type="entry name" value="SMAD_FHA_dom_sf"/>
</dbReference>